<dbReference type="EC" id="3.4.21.53" evidence="1"/>
<proteinExistence type="inferred from homology"/>
<dbReference type="SUPFAM" id="SSF50156">
    <property type="entry name" value="PDZ domain-like"/>
    <property type="match status" value="1"/>
</dbReference>
<dbReference type="GO" id="GO:0006508">
    <property type="term" value="P:proteolysis"/>
    <property type="evidence" value="ECO:0007669"/>
    <property type="project" value="UniProtKB-KW"/>
</dbReference>
<dbReference type="GO" id="GO:0030163">
    <property type="term" value="P:protein catabolic process"/>
    <property type="evidence" value="ECO:0007669"/>
    <property type="project" value="InterPro"/>
</dbReference>
<dbReference type="InterPro" id="IPR027065">
    <property type="entry name" value="Lon_Prtase"/>
</dbReference>
<dbReference type="InterPro" id="IPR001478">
    <property type="entry name" value="PDZ"/>
</dbReference>
<dbReference type="GO" id="GO:0004176">
    <property type="term" value="F:ATP-dependent peptidase activity"/>
    <property type="evidence" value="ECO:0007669"/>
    <property type="project" value="UniProtKB-UniRule"/>
</dbReference>
<dbReference type="InterPro" id="IPR008269">
    <property type="entry name" value="Lon_proteolytic"/>
</dbReference>
<keyword evidence="1 3" id="KW-0645">Protease</keyword>
<dbReference type="STRING" id="1133569.FD21_GL000095"/>
<dbReference type="PANTHER" id="PTHR10046">
    <property type="entry name" value="ATP DEPENDENT LON PROTEASE FAMILY MEMBER"/>
    <property type="match status" value="1"/>
</dbReference>
<feature type="active site" evidence="1">
    <location>
        <position position="259"/>
    </location>
</feature>
<dbReference type="Pfam" id="PF05362">
    <property type="entry name" value="Lon_C"/>
    <property type="match status" value="1"/>
</dbReference>
<dbReference type="InterPro" id="IPR036034">
    <property type="entry name" value="PDZ_sf"/>
</dbReference>
<keyword evidence="1" id="KW-0378">Hydrolase</keyword>
<dbReference type="InterPro" id="IPR020568">
    <property type="entry name" value="Ribosomal_Su5_D2-typ_SF"/>
</dbReference>
<name>A0A0R2CDL4_9LACO</name>
<dbReference type="InterPro" id="IPR014721">
    <property type="entry name" value="Ribsml_uS5_D2-typ_fold_subgr"/>
</dbReference>
<evidence type="ECO:0000256" key="1">
    <source>
        <dbReference type="PROSITE-ProRule" id="PRU01122"/>
    </source>
</evidence>
<dbReference type="eggNOG" id="COG3480">
    <property type="taxonomic scope" value="Bacteria"/>
</dbReference>
<accession>A0A0R2CDL4</accession>
<feature type="domain" description="Lon proteolytic" evidence="2">
    <location>
        <begin position="210"/>
        <end position="310"/>
    </location>
</feature>
<dbReference type="EMBL" id="AYYX01000010">
    <property type="protein sequence ID" value="KRM89170.1"/>
    <property type="molecule type" value="Genomic_DNA"/>
</dbReference>
<protein>
    <recommendedName>
        <fullName evidence="1">endopeptidase La</fullName>
        <ecNumber evidence="1">3.4.21.53</ecNumber>
    </recommendedName>
</protein>
<dbReference type="Proteomes" id="UP000051576">
    <property type="component" value="Unassembled WGS sequence"/>
</dbReference>
<dbReference type="AlphaFoldDB" id="A0A0R2CDL4"/>
<sequence length="310" mass="34115">MGFFWPLPVYIESIGSAKNVASYVRIANQKDQSKGKLLLTYVQLAHATPVLYIASFFDHNTTRLPSSEIAGGADDQEFDLIQSYYMKSAVNQAKINALRLAHKNYHQSFRGIYVMSLLAKSDFKNKLKVGDLVTKINNQKFNSLSSLIDYLGHQKVGKKVKVTFYRDKKSRSVTGKVIPITKKRNGIGVELAAKTVVKSDPKIKTDMDGIGGPSAGLMLALQMYSQLKPINLKHGRLIAGTGTISSDGKIGQIGGIDKKVIAANRAGAKIFLSPTGSNYRLAKKTVKQQNLKIKLIPVKTFREAITALRK</sequence>
<keyword evidence="4" id="KW-1185">Reference proteome</keyword>
<dbReference type="Pfam" id="PF13180">
    <property type="entry name" value="PDZ_2"/>
    <property type="match status" value="1"/>
</dbReference>
<keyword evidence="1" id="KW-0720">Serine protease</keyword>
<evidence type="ECO:0000313" key="4">
    <source>
        <dbReference type="Proteomes" id="UP000051576"/>
    </source>
</evidence>
<dbReference type="GO" id="GO:0005524">
    <property type="term" value="F:ATP binding"/>
    <property type="evidence" value="ECO:0007669"/>
    <property type="project" value="InterPro"/>
</dbReference>
<evidence type="ECO:0000313" key="3">
    <source>
        <dbReference type="EMBL" id="KRM89170.1"/>
    </source>
</evidence>
<dbReference type="GO" id="GO:0004252">
    <property type="term" value="F:serine-type endopeptidase activity"/>
    <property type="evidence" value="ECO:0007669"/>
    <property type="project" value="UniProtKB-UniRule"/>
</dbReference>
<comment type="similarity">
    <text evidence="1">Belongs to the peptidase S16 family.</text>
</comment>
<gene>
    <name evidence="3" type="ORF">FD21_GL000095</name>
</gene>
<dbReference type="PROSITE" id="PS51786">
    <property type="entry name" value="LON_PROTEOLYTIC"/>
    <property type="match status" value="1"/>
</dbReference>
<organism evidence="3 4">
    <name type="scientific">Liquorilactobacillus vini DSM 20605</name>
    <dbReference type="NCBI Taxonomy" id="1133569"/>
    <lineage>
        <taxon>Bacteria</taxon>
        <taxon>Bacillati</taxon>
        <taxon>Bacillota</taxon>
        <taxon>Bacilli</taxon>
        <taxon>Lactobacillales</taxon>
        <taxon>Lactobacillaceae</taxon>
        <taxon>Liquorilactobacillus</taxon>
    </lineage>
</organism>
<dbReference type="NCBIfam" id="NF041438">
    <property type="entry name" value="SepM_fam_S16"/>
    <property type="match status" value="1"/>
</dbReference>
<dbReference type="Gene3D" id="3.30.230.10">
    <property type="match status" value="1"/>
</dbReference>
<dbReference type="SUPFAM" id="SSF54211">
    <property type="entry name" value="Ribosomal protein S5 domain 2-like"/>
    <property type="match status" value="1"/>
</dbReference>
<reference evidence="3 4" key="1">
    <citation type="journal article" date="2015" name="Genome Announc.">
        <title>Expanding the biotechnology potential of lactobacilli through comparative genomics of 213 strains and associated genera.</title>
        <authorList>
            <person name="Sun Z."/>
            <person name="Harris H.M."/>
            <person name="McCann A."/>
            <person name="Guo C."/>
            <person name="Argimon S."/>
            <person name="Zhang W."/>
            <person name="Yang X."/>
            <person name="Jeffery I.B."/>
            <person name="Cooney J.C."/>
            <person name="Kagawa T.F."/>
            <person name="Liu W."/>
            <person name="Song Y."/>
            <person name="Salvetti E."/>
            <person name="Wrobel A."/>
            <person name="Rasinkangas P."/>
            <person name="Parkhill J."/>
            <person name="Rea M.C."/>
            <person name="O'Sullivan O."/>
            <person name="Ritari J."/>
            <person name="Douillard F.P."/>
            <person name="Paul Ross R."/>
            <person name="Yang R."/>
            <person name="Briner A.E."/>
            <person name="Felis G.E."/>
            <person name="de Vos W.M."/>
            <person name="Barrangou R."/>
            <person name="Klaenhammer T.R."/>
            <person name="Caufield P.W."/>
            <person name="Cui Y."/>
            <person name="Zhang H."/>
            <person name="O'Toole P.W."/>
        </authorList>
    </citation>
    <scope>NUCLEOTIDE SEQUENCE [LARGE SCALE GENOMIC DNA]</scope>
    <source>
        <strain evidence="3 4">DSM 20605</strain>
    </source>
</reference>
<evidence type="ECO:0000259" key="2">
    <source>
        <dbReference type="PROSITE" id="PS51786"/>
    </source>
</evidence>
<dbReference type="PATRIC" id="fig|1133569.4.peg.95"/>
<comment type="catalytic activity">
    <reaction evidence="1">
        <text>Hydrolysis of proteins in presence of ATP.</text>
        <dbReference type="EC" id="3.4.21.53"/>
    </reaction>
</comment>
<comment type="caution">
    <text evidence="3">The sequence shown here is derived from an EMBL/GenBank/DDBJ whole genome shotgun (WGS) entry which is preliminary data.</text>
</comment>
<feature type="active site" evidence="1">
    <location>
        <position position="214"/>
    </location>
</feature>